<keyword evidence="3 6" id="KW-0812">Transmembrane</keyword>
<dbReference type="InterPro" id="IPR007267">
    <property type="entry name" value="GtrA_DPMS_TM"/>
</dbReference>
<evidence type="ECO:0000256" key="2">
    <source>
        <dbReference type="ARBA" id="ARBA00009399"/>
    </source>
</evidence>
<dbReference type="Pfam" id="PF04138">
    <property type="entry name" value="GtrA_DPMS_TM"/>
    <property type="match status" value="1"/>
</dbReference>
<feature type="domain" description="GtrA/DPMS transmembrane" evidence="7">
    <location>
        <begin position="41"/>
        <end position="169"/>
    </location>
</feature>
<gene>
    <name evidence="8" type="ORF">CLV30_10877</name>
</gene>
<evidence type="ECO:0000256" key="1">
    <source>
        <dbReference type="ARBA" id="ARBA00004141"/>
    </source>
</evidence>
<dbReference type="GO" id="GO:0005886">
    <property type="term" value="C:plasma membrane"/>
    <property type="evidence" value="ECO:0007669"/>
    <property type="project" value="TreeGrafter"/>
</dbReference>
<protein>
    <submittedName>
        <fullName evidence="8">Putative flippase GtrA</fullName>
    </submittedName>
</protein>
<dbReference type="PANTHER" id="PTHR38459:SF1">
    <property type="entry name" value="PROPHAGE BACTOPRENOL-LINKED GLUCOSE TRANSLOCASE HOMOLOG"/>
    <property type="match status" value="1"/>
</dbReference>
<dbReference type="PANTHER" id="PTHR38459">
    <property type="entry name" value="PROPHAGE BACTOPRENOL-LINKED GLUCOSE TRANSLOCASE HOMOLOG"/>
    <property type="match status" value="1"/>
</dbReference>
<evidence type="ECO:0000256" key="3">
    <source>
        <dbReference type="ARBA" id="ARBA00022692"/>
    </source>
</evidence>
<name>A0A2P8E129_9ACTN</name>
<comment type="subcellular location">
    <subcellularLocation>
        <location evidence="1">Membrane</location>
        <topology evidence="1">Multi-pass membrane protein</topology>
    </subcellularLocation>
</comment>
<proteinExistence type="inferred from homology"/>
<comment type="similarity">
    <text evidence="2">Belongs to the GtrA family.</text>
</comment>
<keyword evidence="9" id="KW-1185">Reference proteome</keyword>
<keyword evidence="4 6" id="KW-1133">Transmembrane helix</keyword>
<evidence type="ECO:0000256" key="6">
    <source>
        <dbReference type="SAM" id="Phobius"/>
    </source>
</evidence>
<sequence>MWLTLGRVLETAPPPRRTSRLLGAATRVWYGLHHLIREATKFATVGGVGFVVDLVIFNALLFSGADGRGPLHDSPLWAKTVSVAAATAVTFTGNRLWTFRHRARTGLAREYSLFFLLNGIGLGIALGCLGFSRYVLGLSGPLADNIAANVVGLGLGTLFRFWSYRTWVFPSHESRRPATDSA</sequence>
<evidence type="ECO:0000256" key="5">
    <source>
        <dbReference type="ARBA" id="ARBA00023136"/>
    </source>
</evidence>
<comment type="caution">
    <text evidence="8">The sequence shown here is derived from an EMBL/GenBank/DDBJ whole genome shotgun (WGS) entry which is preliminary data.</text>
</comment>
<feature type="transmembrane region" description="Helical" evidence="6">
    <location>
        <begin position="42"/>
        <end position="64"/>
    </location>
</feature>
<keyword evidence="5 6" id="KW-0472">Membrane</keyword>
<dbReference type="AlphaFoldDB" id="A0A2P8E129"/>
<accession>A0A2P8E129</accession>
<feature type="transmembrane region" description="Helical" evidence="6">
    <location>
        <begin position="76"/>
        <end position="93"/>
    </location>
</feature>
<dbReference type="GO" id="GO:0000271">
    <property type="term" value="P:polysaccharide biosynthetic process"/>
    <property type="evidence" value="ECO:0007669"/>
    <property type="project" value="InterPro"/>
</dbReference>
<dbReference type="InterPro" id="IPR051401">
    <property type="entry name" value="GtrA_CellWall_Glycosyl"/>
</dbReference>
<evidence type="ECO:0000313" key="8">
    <source>
        <dbReference type="EMBL" id="PSL03165.1"/>
    </source>
</evidence>
<evidence type="ECO:0000259" key="7">
    <source>
        <dbReference type="Pfam" id="PF04138"/>
    </source>
</evidence>
<organism evidence="8 9">
    <name type="scientific">Haloactinopolyspora alba</name>
    <dbReference type="NCBI Taxonomy" id="648780"/>
    <lineage>
        <taxon>Bacteria</taxon>
        <taxon>Bacillati</taxon>
        <taxon>Actinomycetota</taxon>
        <taxon>Actinomycetes</taxon>
        <taxon>Jiangellales</taxon>
        <taxon>Jiangellaceae</taxon>
        <taxon>Haloactinopolyspora</taxon>
    </lineage>
</organism>
<dbReference type="Proteomes" id="UP000243528">
    <property type="component" value="Unassembled WGS sequence"/>
</dbReference>
<dbReference type="EMBL" id="PYGE01000008">
    <property type="protein sequence ID" value="PSL03165.1"/>
    <property type="molecule type" value="Genomic_DNA"/>
</dbReference>
<evidence type="ECO:0000256" key="4">
    <source>
        <dbReference type="ARBA" id="ARBA00022989"/>
    </source>
</evidence>
<feature type="transmembrane region" description="Helical" evidence="6">
    <location>
        <begin position="113"/>
        <end position="136"/>
    </location>
</feature>
<reference evidence="8 9" key="1">
    <citation type="submission" date="2018-03" db="EMBL/GenBank/DDBJ databases">
        <title>Genomic Encyclopedia of Archaeal and Bacterial Type Strains, Phase II (KMG-II): from individual species to whole genera.</title>
        <authorList>
            <person name="Goeker M."/>
        </authorList>
    </citation>
    <scope>NUCLEOTIDE SEQUENCE [LARGE SCALE GENOMIC DNA]</scope>
    <source>
        <strain evidence="8 9">DSM 45211</strain>
    </source>
</reference>
<evidence type="ECO:0000313" key="9">
    <source>
        <dbReference type="Proteomes" id="UP000243528"/>
    </source>
</evidence>
<feature type="transmembrane region" description="Helical" evidence="6">
    <location>
        <begin position="142"/>
        <end position="162"/>
    </location>
</feature>